<feature type="region of interest" description="Disordered" evidence="4">
    <location>
        <begin position="956"/>
        <end position="1019"/>
    </location>
</feature>
<evidence type="ECO:0000313" key="6">
    <source>
        <dbReference type="EMBL" id="CAF0847648.1"/>
    </source>
</evidence>
<gene>
    <name evidence="6" type="ORF">EDS130_LOCUS7157</name>
    <name evidence="7" type="ORF">XAT740_LOCUS17553</name>
</gene>
<dbReference type="GO" id="GO:0008270">
    <property type="term" value="F:zinc ion binding"/>
    <property type="evidence" value="ECO:0007669"/>
    <property type="project" value="UniProtKB-KW"/>
</dbReference>
<feature type="region of interest" description="Disordered" evidence="4">
    <location>
        <begin position="88"/>
        <end position="117"/>
    </location>
</feature>
<evidence type="ECO:0000313" key="7">
    <source>
        <dbReference type="EMBL" id="CAF1085529.1"/>
    </source>
</evidence>
<dbReference type="Proteomes" id="UP000663852">
    <property type="component" value="Unassembled WGS sequence"/>
</dbReference>
<dbReference type="Pfam" id="PF04500">
    <property type="entry name" value="FLYWCH"/>
    <property type="match status" value="1"/>
</dbReference>
<evidence type="ECO:0000256" key="1">
    <source>
        <dbReference type="ARBA" id="ARBA00022723"/>
    </source>
</evidence>
<dbReference type="AlphaFoldDB" id="A0A813VST9"/>
<feature type="compositionally biased region" description="Polar residues" evidence="4">
    <location>
        <begin position="966"/>
        <end position="991"/>
    </location>
</feature>
<dbReference type="OrthoDB" id="9999425at2759"/>
<feature type="compositionally biased region" description="Basic residues" evidence="4">
    <location>
        <begin position="992"/>
        <end position="1008"/>
    </location>
</feature>
<organism evidence="6 9">
    <name type="scientific">Adineta ricciae</name>
    <name type="common">Rotifer</name>
    <dbReference type="NCBI Taxonomy" id="249248"/>
    <lineage>
        <taxon>Eukaryota</taxon>
        <taxon>Metazoa</taxon>
        <taxon>Spiralia</taxon>
        <taxon>Gnathifera</taxon>
        <taxon>Rotifera</taxon>
        <taxon>Eurotatoria</taxon>
        <taxon>Bdelloidea</taxon>
        <taxon>Adinetida</taxon>
        <taxon>Adinetidae</taxon>
        <taxon>Adineta</taxon>
    </lineage>
</organism>
<feature type="domain" description="FLYWCH-type" evidence="5">
    <location>
        <begin position="14"/>
        <end position="71"/>
    </location>
</feature>
<feature type="compositionally biased region" description="Polar residues" evidence="4">
    <location>
        <begin position="98"/>
        <end position="117"/>
    </location>
</feature>
<keyword evidence="2" id="KW-0863">Zinc-finger</keyword>
<sequence>MATDIQSNEYSLAETKRHKPCLIYCGHRYVQDKIQNRTIYWRCEDRSHCNGRAHQLVGNGSLPVLTIRHNHSPIIEDLARHDIVSVDSHRRRRRQNRKIISNHSIEPNDRPYSSDTANMSSSIKYENLQSKQHAAMVNNLQLSEVITTSAAPNVHLLSHPNTYYHRHSHQSFVDPIEMTKLLNNITANNSSIRKSHVLTAMDQPSRLNQFSWEEIEGRYLPVIYRHENSIYHRYTSKMYVENTLFQTESWQRHLALARSLPPLVSYSYTENESKLFRSILEWHLASVHFKTIPSTDCLIRYEDLLEFYKTLRKLRDNTWSATYKRPIAPSLPSSTVVPKSDVPPTAFELPTQVVSSMKSSPQTPLLPSNCDTSLQKARSNQSTPTNSKESGWVQINNVFVPYIVKLKVCENDLTKSQTRPLTSQFQREFYVPYEILIKCNIFTDQEYSLKQFLIKATQQDFDILNSLITNINIFDEKVPEKTLLVNLHHVMIALDRVLYVKFLPSKQPRTQVNKYHANVLAHKGGTLLMNGNKLIPYIVQNNRFYVPLLYTFQSLPNVLLQAKRGARAPRQYEIDYINLLFIYFSIDIPPLTPDNLLVDIFNIKCPSLQSPVHFRTLLEHQQYEKNKLLNATANSTSPAKSSAGSSVVQKSSKCQPTNVVINPMIHHPSFYAYSSSKPTPLIKQQVEVKTIFYEHCSLSAIVKSVDTPVNDWKISIRNIFQQFSVDIDYHKFVQWVQANSLLRLTKLDEDERRFMKAHSLMNSENEDYYISQQHLERCITLLNDLKHGSIGMTCSSSSDNELQRQQQLFKAPLIGAKKRKTVASTASIDPLTVSNEADPLAKASSCDTGSSLPNRSDALIANDTGVKSPNHQATCTIVSDHDDDNDDDDDDDMMPVVASVEEEQPLEDLPQLDVDNSFVIVDSSDCNDERIQLDDTNPSCSSGYESSIALTNVDMHNHEDNDENNSLTDSKSQSSKKSVNDSMFLSMNQTRTNKKRQRYKFGKSRIRPRSTTPRVVKKPRSMEEDFSLVTVITHDQIERHLRTLFMSFNELRRTRTRSAKIPSRLGEQTLISLDDDNSEAMTEVDSNVFDILTSPTTPEPKHDAESNEEAHSPYAYNIINANKSNKLGATIKKVSESDVPE</sequence>
<keyword evidence="8" id="KW-1185">Reference proteome</keyword>
<protein>
    <recommendedName>
        <fullName evidence="5">FLYWCH-type domain-containing protein</fullName>
    </recommendedName>
</protein>
<evidence type="ECO:0000256" key="3">
    <source>
        <dbReference type="ARBA" id="ARBA00022833"/>
    </source>
</evidence>
<evidence type="ECO:0000256" key="2">
    <source>
        <dbReference type="ARBA" id="ARBA00022771"/>
    </source>
</evidence>
<feature type="compositionally biased region" description="Basic and acidic residues" evidence="4">
    <location>
        <begin position="1099"/>
        <end position="1111"/>
    </location>
</feature>
<reference evidence="6" key="1">
    <citation type="submission" date="2021-02" db="EMBL/GenBank/DDBJ databases">
        <authorList>
            <person name="Nowell W R."/>
        </authorList>
    </citation>
    <scope>NUCLEOTIDE SEQUENCE</scope>
</reference>
<dbReference type="InterPro" id="IPR007588">
    <property type="entry name" value="Znf_FLYWCH"/>
</dbReference>
<keyword evidence="1" id="KW-0479">Metal-binding</keyword>
<evidence type="ECO:0000313" key="8">
    <source>
        <dbReference type="Proteomes" id="UP000663828"/>
    </source>
</evidence>
<feature type="region of interest" description="Disordered" evidence="4">
    <location>
        <begin position="1094"/>
        <end position="1117"/>
    </location>
</feature>
<dbReference type="EMBL" id="CAJNOJ010000021">
    <property type="protein sequence ID" value="CAF0847648.1"/>
    <property type="molecule type" value="Genomic_DNA"/>
</dbReference>
<evidence type="ECO:0000313" key="9">
    <source>
        <dbReference type="Proteomes" id="UP000663852"/>
    </source>
</evidence>
<evidence type="ECO:0000259" key="5">
    <source>
        <dbReference type="Pfam" id="PF04500"/>
    </source>
</evidence>
<accession>A0A813VST9</accession>
<feature type="region of interest" description="Disordered" evidence="4">
    <location>
        <begin position="358"/>
        <end position="389"/>
    </location>
</feature>
<name>A0A813VST9_ADIRI</name>
<dbReference type="Proteomes" id="UP000663828">
    <property type="component" value="Unassembled WGS sequence"/>
</dbReference>
<keyword evidence="3" id="KW-0862">Zinc</keyword>
<dbReference type="Gene3D" id="2.20.25.240">
    <property type="match status" value="1"/>
</dbReference>
<proteinExistence type="predicted"/>
<comment type="caution">
    <text evidence="6">The sequence shown here is derived from an EMBL/GenBank/DDBJ whole genome shotgun (WGS) entry which is preliminary data.</text>
</comment>
<dbReference type="EMBL" id="CAJNOR010001148">
    <property type="protein sequence ID" value="CAF1085529.1"/>
    <property type="molecule type" value="Genomic_DNA"/>
</dbReference>
<evidence type="ECO:0000256" key="4">
    <source>
        <dbReference type="SAM" id="MobiDB-lite"/>
    </source>
</evidence>